<evidence type="ECO:0000256" key="2">
    <source>
        <dbReference type="SAM" id="MobiDB-lite"/>
    </source>
</evidence>
<feature type="compositionally biased region" description="Polar residues" evidence="2">
    <location>
        <begin position="9"/>
        <end position="19"/>
    </location>
</feature>
<keyword evidence="4" id="KW-1185">Reference proteome</keyword>
<comment type="caution">
    <text evidence="3">The sequence shown here is derived from an EMBL/GenBank/DDBJ whole genome shotgun (WGS) entry which is preliminary data.</text>
</comment>
<name>A0AAE1V2L4_9SOLA</name>
<accession>A0AAE1V2L4</accession>
<dbReference type="AlphaFoldDB" id="A0AAE1V2L4"/>
<feature type="compositionally biased region" description="Basic and acidic residues" evidence="2">
    <location>
        <begin position="31"/>
        <end position="48"/>
    </location>
</feature>
<dbReference type="EMBL" id="JAVYJV010000014">
    <property type="protein sequence ID" value="KAK4353963.1"/>
    <property type="molecule type" value="Genomic_DNA"/>
</dbReference>
<evidence type="ECO:0000256" key="1">
    <source>
        <dbReference type="SAM" id="Coils"/>
    </source>
</evidence>
<reference evidence="3" key="1">
    <citation type="submission" date="2023-12" db="EMBL/GenBank/DDBJ databases">
        <title>Genome assembly of Anisodus tanguticus.</title>
        <authorList>
            <person name="Wang Y.-J."/>
        </authorList>
    </citation>
    <scope>NUCLEOTIDE SEQUENCE</scope>
    <source>
        <strain evidence="3">KB-2021</strain>
        <tissue evidence="3">Leaf</tissue>
    </source>
</reference>
<evidence type="ECO:0000313" key="4">
    <source>
        <dbReference type="Proteomes" id="UP001291623"/>
    </source>
</evidence>
<feature type="region of interest" description="Disordered" evidence="2">
    <location>
        <begin position="149"/>
        <end position="186"/>
    </location>
</feature>
<organism evidence="3 4">
    <name type="scientific">Anisodus tanguticus</name>
    <dbReference type="NCBI Taxonomy" id="243964"/>
    <lineage>
        <taxon>Eukaryota</taxon>
        <taxon>Viridiplantae</taxon>
        <taxon>Streptophyta</taxon>
        <taxon>Embryophyta</taxon>
        <taxon>Tracheophyta</taxon>
        <taxon>Spermatophyta</taxon>
        <taxon>Magnoliopsida</taxon>
        <taxon>eudicotyledons</taxon>
        <taxon>Gunneridae</taxon>
        <taxon>Pentapetalae</taxon>
        <taxon>asterids</taxon>
        <taxon>lamiids</taxon>
        <taxon>Solanales</taxon>
        <taxon>Solanaceae</taxon>
        <taxon>Solanoideae</taxon>
        <taxon>Hyoscyameae</taxon>
        <taxon>Anisodus</taxon>
    </lineage>
</organism>
<feature type="region of interest" description="Disordered" evidence="2">
    <location>
        <begin position="1"/>
        <end position="121"/>
    </location>
</feature>
<feature type="coiled-coil region" evidence="1">
    <location>
        <begin position="399"/>
        <end position="430"/>
    </location>
</feature>
<keyword evidence="1" id="KW-0175">Coiled coil</keyword>
<evidence type="ECO:0000313" key="3">
    <source>
        <dbReference type="EMBL" id="KAK4353963.1"/>
    </source>
</evidence>
<protein>
    <submittedName>
        <fullName evidence="3">Uncharacterized protein</fullName>
    </submittedName>
</protein>
<gene>
    <name evidence="3" type="ORF">RND71_026157</name>
</gene>
<feature type="compositionally biased region" description="Basic and acidic residues" evidence="2">
    <location>
        <begin position="56"/>
        <end position="76"/>
    </location>
</feature>
<sequence>MVSEDMGTINPNGVAQESSLVVMHESASGGDAKEHGNYRESGGKELGEKGSVTEIGELKEGSGPSREDLNIIDHETVSTIIVPQRKPPSEKAPGSLSPSQERDKEDVVTVSDKEEEVEQAPLERKHFKKKREEKEKTTIEEDVVVNDSEEVEKEKNVSRPSKKRKNSVSDEPDSSKKRKKGNNGDFGVSKVGSSVCLPCPRASEKEVAIFYDNLMYTDDSTLIYLVNEVEFEMDEAQLGEILGVPTDRLKIIEGKGSDDFKNLIVKKEGLVTGEMLFKKQLKPEHQLLFELVHKVLLPRIERRCIASIAYMFLLEALVNFRSISLPALMIEHMIKVVNAREDKHGLPYGFFLTKVFEHFDMPTGKTTGHWDIERLQVENAPLMAQLIEKARETSSSGELANANAELGAKNDRLKQKIDKLRDQIVQGQRTASERINRLF</sequence>
<proteinExistence type="predicted"/>
<dbReference type="Proteomes" id="UP001291623">
    <property type="component" value="Unassembled WGS sequence"/>
</dbReference>